<gene>
    <name evidence="2" type="ORF">Fot_32068</name>
</gene>
<evidence type="ECO:0000313" key="3">
    <source>
        <dbReference type="Proteomes" id="UP001604277"/>
    </source>
</evidence>
<protein>
    <submittedName>
        <fullName evidence="2">Uncharacterized protein</fullName>
    </submittedName>
</protein>
<proteinExistence type="predicted"/>
<dbReference type="PANTHER" id="PTHR33912:SF5">
    <property type="entry name" value="F22G5.17"/>
    <property type="match status" value="1"/>
</dbReference>
<feature type="region of interest" description="Disordered" evidence="1">
    <location>
        <begin position="66"/>
        <end position="97"/>
    </location>
</feature>
<organism evidence="2 3">
    <name type="scientific">Forsythia ovata</name>
    <dbReference type="NCBI Taxonomy" id="205694"/>
    <lineage>
        <taxon>Eukaryota</taxon>
        <taxon>Viridiplantae</taxon>
        <taxon>Streptophyta</taxon>
        <taxon>Embryophyta</taxon>
        <taxon>Tracheophyta</taxon>
        <taxon>Spermatophyta</taxon>
        <taxon>Magnoliopsida</taxon>
        <taxon>eudicotyledons</taxon>
        <taxon>Gunneridae</taxon>
        <taxon>Pentapetalae</taxon>
        <taxon>asterids</taxon>
        <taxon>lamiids</taxon>
        <taxon>Lamiales</taxon>
        <taxon>Oleaceae</taxon>
        <taxon>Forsythieae</taxon>
        <taxon>Forsythia</taxon>
    </lineage>
</organism>
<dbReference type="PANTHER" id="PTHR33912">
    <property type="entry name" value="OS01G0939400 PROTEIN"/>
    <property type="match status" value="1"/>
</dbReference>
<accession>A0ABD1T6Z7</accession>
<evidence type="ECO:0000313" key="2">
    <source>
        <dbReference type="EMBL" id="KAL2508421.1"/>
    </source>
</evidence>
<name>A0ABD1T6Z7_9LAMI</name>
<dbReference type="AlphaFoldDB" id="A0ABD1T6Z7"/>
<feature type="compositionally biased region" description="Basic and acidic residues" evidence="1">
    <location>
        <begin position="66"/>
        <end position="87"/>
    </location>
</feature>
<comment type="caution">
    <text evidence="2">The sequence shown here is derived from an EMBL/GenBank/DDBJ whole genome shotgun (WGS) entry which is preliminary data.</text>
</comment>
<sequence>METSRNEPRKQTQGSRKKSPTRLQKQAPAALQLDGLTNNVKIDSTRAVIPLLSPLILSPQPLIEAKERERERELTSGDNDEQGRNEGQDPPSKMVGVWQNHAVGAMAEPSTLRTLFQFQCALVNHLQ</sequence>
<feature type="region of interest" description="Disordered" evidence="1">
    <location>
        <begin position="1"/>
        <end position="30"/>
    </location>
</feature>
<evidence type="ECO:0000256" key="1">
    <source>
        <dbReference type="SAM" id="MobiDB-lite"/>
    </source>
</evidence>
<dbReference type="InterPro" id="IPR040381">
    <property type="entry name" value="At4g14450-like"/>
</dbReference>
<reference evidence="3" key="1">
    <citation type="submission" date="2024-07" db="EMBL/GenBank/DDBJ databases">
        <title>Two chromosome-level genome assemblies of Korean endemic species Abeliophyllum distichum and Forsythia ovata (Oleaceae).</title>
        <authorList>
            <person name="Jang H."/>
        </authorList>
    </citation>
    <scope>NUCLEOTIDE SEQUENCE [LARGE SCALE GENOMIC DNA]</scope>
</reference>
<dbReference type="EMBL" id="JBFOLJ010000009">
    <property type="protein sequence ID" value="KAL2508421.1"/>
    <property type="molecule type" value="Genomic_DNA"/>
</dbReference>
<feature type="compositionally biased region" description="Basic and acidic residues" evidence="1">
    <location>
        <begin position="1"/>
        <end position="10"/>
    </location>
</feature>
<dbReference type="Proteomes" id="UP001604277">
    <property type="component" value="Unassembled WGS sequence"/>
</dbReference>
<keyword evidence="3" id="KW-1185">Reference proteome</keyword>